<evidence type="ECO:0000313" key="11">
    <source>
        <dbReference type="EMBL" id="MBB5758195.1"/>
    </source>
</evidence>
<dbReference type="InterPro" id="IPR006638">
    <property type="entry name" value="Elp3/MiaA/NifB-like_rSAM"/>
</dbReference>
<keyword evidence="12" id="KW-1185">Reference proteome</keyword>
<evidence type="ECO:0000256" key="4">
    <source>
        <dbReference type="ARBA" id="ARBA00022679"/>
    </source>
</evidence>
<dbReference type="SFLD" id="SFLDG01082">
    <property type="entry name" value="B12-binding_domain_containing"/>
    <property type="match status" value="1"/>
</dbReference>
<organism evidence="11 12">
    <name type="scientific">Methylorubrum rhodinum</name>
    <dbReference type="NCBI Taxonomy" id="29428"/>
    <lineage>
        <taxon>Bacteria</taxon>
        <taxon>Pseudomonadati</taxon>
        <taxon>Pseudomonadota</taxon>
        <taxon>Alphaproteobacteria</taxon>
        <taxon>Hyphomicrobiales</taxon>
        <taxon>Methylobacteriaceae</taxon>
        <taxon>Methylorubrum</taxon>
    </lineage>
</organism>
<feature type="domain" description="B12-binding" evidence="9">
    <location>
        <begin position="7"/>
        <end position="139"/>
    </location>
</feature>
<dbReference type="RefSeq" id="WP_183570399.1">
    <property type="nucleotide sequence ID" value="NZ_JACHOP010000011.1"/>
</dbReference>
<evidence type="ECO:0000256" key="3">
    <source>
        <dbReference type="ARBA" id="ARBA00022603"/>
    </source>
</evidence>
<dbReference type="Gene3D" id="3.80.30.20">
    <property type="entry name" value="tm_1862 like domain"/>
    <property type="match status" value="1"/>
</dbReference>
<keyword evidence="8" id="KW-0411">Iron-sulfur</keyword>
<dbReference type="InterPro" id="IPR020612">
    <property type="entry name" value="Methylthiotransferase_CS"/>
</dbReference>
<dbReference type="GO" id="GO:0003824">
    <property type="term" value="F:catalytic activity"/>
    <property type="evidence" value="ECO:0007669"/>
    <property type="project" value="InterPro"/>
</dbReference>
<gene>
    <name evidence="11" type="ORF">HNR00_002913</name>
</gene>
<dbReference type="EMBL" id="JACHOP010000011">
    <property type="protein sequence ID" value="MBB5758195.1"/>
    <property type="molecule type" value="Genomic_DNA"/>
</dbReference>
<keyword evidence="6" id="KW-0479">Metal-binding</keyword>
<reference evidence="11 12" key="1">
    <citation type="submission" date="2020-08" db="EMBL/GenBank/DDBJ databases">
        <title>Genomic Encyclopedia of Type Strains, Phase IV (KMG-IV): sequencing the most valuable type-strain genomes for metagenomic binning, comparative biology and taxonomic classification.</title>
        <authorList>
            <person name="Goeker M."/>
        </authorList>
    </citation>
    <scope>NUCLEOTIDE SEQUENCE [LARGE SCALE GENOMIC DNA]</scope>
    <source>
        <strain evidence="11 12">DSM 2163</strain>
    </source>
</reference>
<dbReference type="InterPro" id="IPR058240">
    <property type="entry name" value="rSAM_sf"/>
</dbReference>
<dbReference type="GO" id="GO:0031419">
    <property type="term" value="F:cobalamin binding"/>
    <property type="evidence" value="ECO:0007669"/>
    <property type="project" value="InterPro"/>
</dbReference>
<evidence type="ECO:0000259" key="10">
    <source>
        <dbReference type="PROSITE" id="PS51918"/>
    </source>
</evidence>
<dbReference type="PROSITE" id="PS51918">
    <property type="entry name" value="RADICAL_SAM"/>
    <property type="match status" value="1"/>
</dbReference>
<evidence type="ECO:0000256" key="2">
    <source>
        <dbReference type="ARBA" id="ARBA00022485"/>
    </source>
</evidence>
<dbReference type="GO" id="GO:0046872">
    <property type="term" value="F:metal ion binding"/>
    <property type="evidence" value="ECO:0007669"/>
    <property type="project" value="UniProtKB-KW"/>
</dbReference>
<dbReference type="SUPFAM" id="SSF102114">
    <property type="entry name" value="Radical SAM enzymes"/>
    <property type="match status" value="1"/>
</dbReference>
<dbReference type="Gene3D" id="3.40.50.280">
    <property type="entry name" value="Cobalamin-binding domain"/>
    <property type="match status" value="1"/>
</dbReference>
<evidence type="ECO:0000256" key="6">
    <source>
        <dbReference type="ARBA" id="ARBA00022723"/>
    </source>
</evidence>
<evidence type="ECO:0000256" key="7">
    <source>
        <dbReference type="ARBA" id="ARBA00023004"/>
    </source>
</evidence>
<accession>A0A840ZM93</accession>
<dbReference type="PANTHER" id="PTHR43409:SF7">
    <property type="entry name" value="BLL1977 PROTEIN"/>
    <property type="match status" value="1"/>
</dbReference>
<keyword evidence="7" id="KW-0408">Iron</keyword>
<feature type="domain" description="Radical SAM core" evidence="10">
    <location>
        <begin position="161"/>
        <end position="394"/>
    </location>
</feature>
<name>A0A840ZM93_9HYPH</name>
<dbReference type="SMART" id="SM00729">
    <property type="entry name" value="Elp3"/>
    <property type="match status" value="1"/>
</dbReference>
<proteinExistence type="predicted"/>
<dbReference type="SFLD" id="SFLDS00029">
    <property type="entry name" value="Radical_SAM"/>
    <property type="match status" value="1"/>
</dbReference>
<evidence type="ECO:0000256" key="8">
    <source>
        <dbReference type="ARBA" id="ARBA00023014"/>
    </source>
</evidence>
<dbReference type="InterPro" id="IPR006158">
    <property type="entry name" value="Cobalamin-bd"/>
</dbReference>
<keyword evidence="5" id="KW-0949">S-adenosyl-L-methionine</keyword>
<dbReference type="Pfam" id="PF04055">
    <property type="entry name" value="Radical_SAM"/>
    <property type="match status" value="1"/>
</dbReference>
<dbReference type="SFLD" id="SFLDG01123">
    <property type="entry name" value="methyltransferase_(Class_B)"/>
    <property type="match status" value="1"/>
</dbReference>
<evidence type="ECO:0000259" key="9">
    <source>
        <dbReference type="PROSITE" id="PS51332"/>
    </source>
</evidence>
<dbReference type="PROSITE" id="PS01278">
    <property type="entry name" value="MTTASE_RADICAL"/>
    <property type="match status" value="1"/>
</dbReference>
<dbReference type="GO" id="GO:0051539">
    <property type="term" value="F:4 iron, 4 sulfur cluster binding"/>
    <property type="evidence" value="ECO:0007669"/>
    <property type="project" value="UniProtKB-KW"/>
</dbReference>
<keyword evidence="4" id="KW-0808">Transferase</keyword>
<dbReference type="PANTHER" id="PTHR43409">
    <property type="entry name" value="ANAEROBIC MAGNESIUM-PROTOPORPHYRIN IX MONOMETHYL ESTER CYCLASE-RELATED"/>
    <property type="match status" value="1"/>
</dbReference>
<keyword evidence="2" id="KW-0004">4Fe-4S</keyword>
<dbReference type="InterPro" id="IPR007197">
    <property type="entry name" value="rSAM"/>
</dbReference>
<evidence type="ECO:0000256" key="1">
    <source>
        <dbReference type="ARBA" id="ARBA00001966"/>
    </source>
</evidence>
<protein>
    <submittedName>
        <fullName evidence="11">Radical SAM superfamily enzyme YgiQ (UPF0313 family)</fullName>
    </submittedName>
</protein>
<evidence type="ECO:0000313" key="12">
    <source>
        <dbReference type="Proteomes" id="UP000583454"/>
    </source>
</evidence>
<keyword evidence="3" id="KW-0489">Methyltransferase</keyword>
<dbReference type="AlphaFoldDB" id="A0A840ZM93"/>
<dbReference type="InterPro" id="IPR023404">
    <property type="entry name" value="rSAM_horseshoe"/>
</dbReference>
<dbReference type="InterPro" id="IPR034466">
    <property type="entry name" value="Methyltransferase_Class_B"/>
</dbReference>
<dbReference type="PROSITE" id="PS51332">
    <property type="entry name" value="B12_BINDING"/>
    <property type="match status" value="1"/>
</dbReference>
<comment type="cofactor">
    <cofactor evidence="1">
        <name>[4Fe-4S] cluster</name>
        <dbReference type="ChEBI" id="CHEBI:49883"/>
    </cofactor>
</comment>
<evidence type="ECO:0000256" key="5">
    <source>
        <dbReference type="ARBA" id="ARBA00022691"/>
    </source>
</evidence>
<dbReference type="InterPro" id="IPR051198">
    <property type="entry name" value="BchE-like"/>
</dbReference>
<sequence length="509" mass="55885">MRVYLIAPAPDFGRDGLDEDSAMGLDRPVAMQAAAGIATVAAYFPDEVDLRLCDEIIEPVDYDDPADYVAISVNVAQVPRAMSIARAFRAKGIRVVLGGPHVSLAPDLFEGTADCLVVGEFEPVAGAFMEDLLAGRLKPRYDGSKADLAATLPPRWDLYDNERALAGVVQTSRGCPFECNFCDVIQYLGRVQRHKPAEKVVQEVQTLYDLGYRQINLSDDNFTVYRQRTSTLLSALADWNAADGRQPVSFMTQMSIDVAKSPDLLAKCSQAGLRFAFVGLETSSEEALTESRKRQNLRVDLVEQCMKVVGAGVSMTAGLMLGFDSDDLSCFERQFSFAMTLPIVMYRPAVLVAPVATPLYDAMKAAGRIVEDVTQTRASTAGTMTNIQPMQMTRAQLAEGTDWLKRSLLDPENAIRRFELYARVLGDCPPHLVRGIREVPTARSGPLIELLTKSSRDRGARRVIECVSDLSRKRPLTRGDLMQALGLYLNSYARQQPWARAGGTARAVA</sequence>
<dbReference type="Proteomes" id="UP000583454">
    <property type="component" value="Unassembled WGS sequence"/>
</dbReference>
<comment type="caution">
    <text evidence="11">The sequence shown here is derived from an EMBL/GenBank/DDBJ whole genome shotgun (WGS) entry which is preliminary data.</text>
</comment>
<dbReference type="GO" id="GO:0005829">
    <property type="term" value="C:cytosol"/>
    <property type="evidence" value="ECO:0007669"/>
    <property type="project" value="TreeGrafter"/>
</dbReference>